<name>A0A8T0LFQ4_PHAAN</name>
<dbReference type="Proteomes" id="UP000743370">
    <property type="component" value="Unassembled WGS sequence"/>
</dbReference>
<proteinExistence type="predicted"/>
<accession>A0A8T0LFQ4</accession>
<reference evidence="1 2" key="1">
    <citation type="submission" date="2020-05" db="EMBL/GenBank/DDBJ databases">
        <title>Vigna angularis (adzuki bean) Var. LongXiaoDou No. 4 denovo assembly.</title>
        <authorList>
            <person name="Xiang H."/>
        </authorList>
    </citation>
    <scope>NUCLEOTIDE SEQUENCE [LARGE SCALE GENOMIC DNA]</scope>
    <source>
        <tissue evidence="1">Leaf</tissue>
    </source>
</reference>
<gene>
    <name evidence="1" type="ORF">HKW66_Vig0002030</name>
</gene>
<evidence type="ECO:0000313" key="1">
    <source>
        <dbReference type="EMBL" id="KAG2409538.1"/>
    </source>
</evidence>
<organism evidence="1 2">
    <name type="scientific">Phaseolus angularis</name>
    <name type="common">Azuki bean</name>
    <name type="synonym">Vigna angularis</name>
    <dbReference type="NCBI Taxonomy" id="3914"/>
    <lineage>
        <taxon>Eukaryota</taxon>
        <taxon>Viridiplantae</taxon>
        <taxon>Streptophyta</taxon>
        <taxon>Embryophyta</taxon>
        <taxon>Tracheophyta</taxon>
        <taxon>Spermatophyta</taxon>
        <taxon>Magnoliopsida</taxon>
        <taxon>eudicotyledons</taxon>
        <taxon>Gunneridae</taxon>
        <taxon>Pentapetalae</taxon>
        <taxon>rosids</taxon>
        <taxon>fabids</taxon>
        <taxon>Fabales</taxon>
        <taxon>Fabaceae</taxon>
        <taxon>Papilionoideae</taxon>
        <taxon>50 kb inversion clade</taxon>
        <taxon>NPAAA clade</taxon>
        <taxon>indigoferoid/millettioid clade</taxon>
        <taxon>Phaseoleae</taxon>
        <taxon>Vigna</taxon>
    </lineage>
</organism>
<dbReference type="EMBL" id="JABFOF010000001">
    <property type="protein sequence ID" value="KAG2409538.1"/>
    <property type="molecule type" value="Genomic_DNA"/>
</dbReference>
<comment type="caution">
    <text evidence="1">The sequence shown here is derived from an EMBL/GenBank/DDBJ whole genome shotgun (WGS) entry which is preliminary data.</text>
</comment>
<sequence length="91" mass="9908">MMLTIEVSLVLKPWLPSPFAPIAGDRRLSSSSPPLRVVTTAKCFGVSSALLRSPLRLSFGWLLRLPLLPSPSLVLPFQSRLSVSPSLLPRS</sequence>
<protein>
    <submittedName>
        <fullName evidence="1">Uncharacterized protein</fullName>
    </submittedName>
</protein>
<dbReference type="AlphaFoldDB" id="A0A8T0LFQ4"/>
<evidence type="ECO:0000313" key="2">
    <source>
        <dbReference type="Proteomes" id="UP000743370"/>
    </source>
</evidence>